<reference evidence="5" key="1">
    <citation type="journal article" date="2019" name="Int. J. Syst. Evol. Microbiol.">
        <title>The Global Catalogue of Microorganisms (GCM) 10K type strain sequencing project: providing services to taxonomists for standard genome sequencing and annotation.</title>
        <authorList>
            <consortium name="The Broad Institute Genomics Platform"/>
            <consortium name="The Broad Institute Genome Sequencing Center for Infectious Disease"/>
            <person name="Wu L."/>
            <person name="Ma J."/>
        </authorList>
    </citation>
    <scope>NUCLEOTIDE SEQUENCE [LARGE SCALE GENOMIC DNA]</scope>
    <source>
        <strain evidence="5">JCM 17810</strain>
    </source>
</reference>
<dbReference type="SMART" id="SM00460">
    <property type="entry name" value="TGc"/>
    <property type="match status" value="1"/>
</dbReference>
<keyword evidence="2" id="KW-0812">Transmembrane</keyword>
<dbReference type="Gene3D" id="3.10.620.30">
    <property type="match status" value="1"/>
</dbReference>
<organism evidence="4 5">
    <name type="scientific">Georgenia halophila</name>
    <dbReference type="NCBI Taxonomy" id="620889"/>
    <lineage>
        <taxon>Bacteria</taxon>
        <taxon>Bacillati</taxon>
        <taxon>Actinomycetota</taxon>
        <taxon>Actinomycetes</taxon>
        <taxon>Micrococcales</taxon>
        <taxon>Bogoriellaceae</taxon>
        <taxon>Georgenia</taxon>
    </lineage>
</organism>
<dbReference type="PANTHER" id="PTHR42736">
    <property type="entry name" value="PROTEIN-GLUTAMINE GAMMA-GLUTAMYLTRANSFERASE"/>
    <property type="match status" value="1"/>
</dbReference>
<feature type="transmembrane region" description="Helical" evidence="2">
    <location>
        <begin position="169"/>
        <end position="190"/>
    </location>
</feature>
<evidence type="ECO:0000256" key="1">
    <source>
        <dbReference type="SAM" id="MobiDB-lite"/>
    </source>
</evidence>
<keyword evidence="5" id="KW-1185">Reference proteome</keyword>
<dbReference type="InterPro" id="IPR002931">
    <property type="entry name" value="Transglutaminase-like"/>
</dbReference>
<dbReference type="EMBL" id="BAABGN010000009">
    <property type="protein sequence ID" value="GAA4424822.1"/>
    <property type="molecule type" value="Genomic_DNA"/>
</dbReference>
<dbReference type="Pfam" id="PF01841">
    <property type="entry name" value="Transglut_core"/>
    <property type="match status" value="1"/>
</dbReference>
<keyword evidence="2" id="KW-0472">Membrane</keyword>
<dbReference type="SUPFAM" id="SSF54001">
    <property type="entry name" value="Cysteine proteinases"/>
    <property type="match status" value="1"/>
</dbReference>
<feature type="transmembrane region" description="Helical" evidence="2">
    <location>
        <begin position="219"/>
        <end position="238"/>
    </location>
</feature>
<evidence type="ECO:0000256" key="2">
    <source>
        <dbReference type="SAM" id="Phobius"/>
    </source>
</evidence>
<feature type="transmembrane region" description="Helical" evidence="2">
    <location>
        <begin position="145"/>
        <end position="163"/>
    </location>
</feature>
<feature type="transmembrane region" description="Helical" evidence="2">
    <location>
        <begin position="33"/>
        <end position="51"/>
    </location>
</feature>
<evidence type="ECO:0000259" key="3">
    <source>
        <dbReference type="SMART" id="SM00460"/>
    </source>
</evidence>
<dbReference type="InterPro" id="IPR038765">
    <property type="entry name" value="Papain-like_cys_pep_sf"/>
</dbReference>
<dbReference type="Pfam" id="PF13559">
    <property type="entry name" value="DUF4129"/>
    <property type="match status" value="1"/>
</dbReference>
<feature type="transmembrane region" description="Helical" evidence="2">
    <location>
        <begin position="645"/>
        <end position="667"/>
    </location>
</feature>
<accession>A0ABP8L8D0</accession>
<dbReference type="Proteomes" id="UP001500622">
    <property type="component" value="Unassembled WGS sequence"/>
</dbReference>
<dbReference type="Pfam" id="PF11992">
    <property type="entry name" value="TgpA_N"/>
    <property type="match status" value="1"/>
</dbReference>
<feature type="transmembrane region" description="Helical" evidence="2">
    <location>
        <begin position="7"/>
        <end position="27"/>
    </location>
</feature>
<evidence type="ECO:0000313" key="4">
    <source>
        <dbReference type="EMBL" id="GAA4424822.1"/>
    </source>
</evidence>
<feature type="region of interest" description="Disordered" evidence="1">
    <location>
        <begin position="604"/>
        <end position="635"/>
    </location>
</feature>
<feature type="region of interest" description="Disordered" evidence="1">
    <location>
        <begin position="463"/>
        <end position="514"/>
    </location>
</feature>
<dbReference type="RefSeq" id="WP_345216298.1">
    <property type="nucleotide sequence ID" value="NZ_BAABGN010000009.1"/>
</dbReference>
<feature type="transmembrane region" description="Helical" evidence="2">
    <location>
        <begin position="118"/>
        <end position="138"/>
    </location>
</feature>
<sequence>MIARSAWFDAVLVLVATTVVSWPVGQLVDGTDWVWRMLAGLLGVAVSGTVARGLRAPAGLVLLVQAFAAWVVLGWVFVPGSLVLGVPMMESFEHAAALVRAGAETIRVETVPAPEVQGLSFIVAASMVAVGWAVDALAVTLRSPALAGMPLLLVLVFSASGTGDALHPRYFLAAAAVWLMLLARQSLGAVRAWSSRRRSSASGVAPDRDVHPTGGHGRWAVTLGVTGVVLAVVAAGSIPHMAPRAVLRGLGDAPVGNDGGLVHFTETLDLAADLRDRSQRPVLEYRAEDGRTTPLRVLATHRFADGSWRPVDGDDAPPSVPPDVVQRDDVEHEQHEITVMANGLAAPQVAVPYPLVEADFGDIEWQADERTGTVRISERPDSYSATFSEVSGRLPDSVGTGPVASDLEDDLLRVDPLSRDIVSSTVTRVLNAADDEVLSNQISVAREIQSYLRGPEFTYSLTLADPAPVDGPAEEEATPAGDPAGSPAEDLAGLDEDGSAGGSELTSPEEDPITHFLTTKTGYCTHFATAMVMMARAIGIPARLALGFLPGERQDDGSYTVVAADAHAWPELYISGLGWTRFEPTPAVRSGSAPVYLRSADFDDAAPAPDSSASPAGERPTEEPTTPDLDVTVSQSSWTDTVGRAAPTVGLVVLGVVLLLLLVPTAGRWRRSAARRRATDDAGRVEGEWQAFVLSLADLGLPAPRGATPRQVGAHYTQAAGLSGDTAEALDRVVARVENARYAPGGLARSGPDAGAGPVADDVGRILDHARSRLGRGQRFRLALWPTSGLDQLRILADKAGAALRSADPSRRPRRS</sequence>
<feature type="domain" description="Transglutaminase-like" evidence="3">
    <location>
        <begin position="516"/>
        <end position="586"/>
    </location>
</feature>
<protein>
    <submittedName>
        <fullName evidence="4">DUF3488 and transglutaminase-like domain-containing protein</fullName>
    </submittedName>
</protein>
<dbReference type="InterPro" id="IPR025403">
    <property type="entry name" value="TgpA-like_C"/>
</dbReference>
<dbReference type="PANTHER" id="PTHR42736:SF1">
    <property type="entry name" value="PROTEIN-GLUTAMINE GAMMA-GLUTAMYLTRANSFERASE"/>
    <property type="match status" value="1"/>
</dbReference>
<dbReference type="InterPro" id="IPR052901">
    <property type="entry name" value="Bact_TGase-like"/>
</dbReference>
<feature type="compositionally biased region" description="Low complexity" evidence="1">
    <location>
        <begin position="605"/>
        <end position="616"/>
    </location>
</feature>
<feature type="transmembrane region" description="Helical" evidence="2">
    <location>
        <begin position="58"/>
        <end position="78"/>
    </location>
</feature>
<keyword evidence="2" id="KW-1133">Transmembrane helix</keyword>
<evidence type="ECO:0000313" key="5">
    <source>
        <dbReference type="Proteomes" id="UP001500622"/>
    </source>
</evidence>
<name>A0ABP8L8D0_9MICO</name>
<gene>
    <name evidence="4" type="ORF">GCM10023169_21870</name>
</gene>
<proteinExistence type="predicted"/>
<comment type="caution">
    <text evidence="4">The sequence shown here is derived from an EMBL/GenBank/DDBJ whole genome shotgun (WGS) entry which is preliminary data.</text>
</comment>
<dbReference type="InterPro" id="IPR021878">
    <property type="entry name" value="TgpA_N"/>
</dbReference>